<name>A0A7M7PB54_STRPU</name>
<dbReference type="KEGG" id="spu:105436936"/>
<protein>
    <submittedName>
        <fullName evidence="2">Uncharacterized protein</fullName>
    </submittedName>
</protein>
<dbReference type="PANTHER" id="PTHR12582:SF47">
    <property type="entry name" value="NETRIN RECEPTOR UNC-5"/>
    <property type="match status" value="1"/>
</dbReference>
<dbReference type="GO" id="GO:0016020">
    <property type="term" value="C:membrane"/>
    <property type="evidence" value="ECO:0007669"/>
    <property type="project" value="InterPro"/>
</dbReference>
<feature type="region of interest" description="Disordered" evidence="1">
    <location>
        <begin position="39"/>
        <end position="69"/>
    </location>
</feature>
<dbReference type="RefSeq" id="XP_030849085.1">
    <property type="nucleotide sequence ID" value="XM_030993225.1"/>
</dbReference>
<accession>A0A7M7PB54</accession>
<dbReference type="EnsemblMetazoa" id="XM_030993225">
    <property type="protein sequence ID" value="XP_030849085"/>
    <property type="gene ID" value="LOC105436936"/>
</dbReference>
<dbReference type="GO" id="GO:0005042">
    <property type="term" value="F:netrin receptor activity"/>
    <property type="evidence" value="ECO:0007669"/>
    <property type="project" value="InterPro"/>
</dbReference>
<proteinExistence type="predicted"/>
<reference evidence="2" key="2">
    <citation type="submission" date="2021-01" db="UniProtKB">
        <authorList>
            <consortium name="EnsemblMetazoa"/>
        </authorList>
    </citation>
    <scope>IDENTIFICATION</scope>
</reference>
<dbReference type="GeneID" id="105436936"/>
<dbReference type="Proteomes" id="UP000007110">
    <property type="component" value="Unassembled WGS sequence"/>
</dbReference>
<organism evidence="2 3">
    <name type="scientific">Strongylocentrotus purpuratus</name>
    <name type="common">Purple sea urchin</name>
    <dbReference type="NCBI Taxonomy" id="7668"/>
    <lineage>
        <taxon>Eukaryota</taxon>
        <taxon>Metazoa</taxon>
        <taxon>Echinodermata</taxon>
        <taxon>Eleutherozoa</taxon>
        <taxon>Echinozoa</taxon>
        <taxon>Echinoidea</taxon>
        <taxon>Euechinoidea</taxon>
        <taxon>Echinacea</taxon>
        <taxon>Camarodonta</taxon>
        <taxon>Echinidea</taxon>
        <taxon>Strongylocentrotidae</taxon>
        <taxon>Strongylocentrotus</taxon>
    </lineage>
</organism>
<keyword evidence="3" id="KW-1185">Reference proteome</keyword>
<evidence type="ECO:0000256" key="1">
    <source>
        <dbReference type="SAM" id="MobiDB-lite"/>
    </source>
</evidence>
<dbReference type="InParanoid" id="A0A7M7PB54"/>
<dbReference type="OrthoDB" id="10023302at2759"/>
<dbReference type="InterPro" id="IPR037936">
    <property type="entry name" value="UNC5A-D"/>
</dbReference>
<evidence type="ECO:0000313" key="2">
    <source>
        <dbReference type="EnsemblMetazoa" id="XP_030849085"/>
    </source>
</evidence>
<feature type="compositionally biased region" description="Basic and acidic residues" evidence="1">
    <location>
        <begin position="57"/>
        <end position="69"/>
    </location>
</feature>
<dbReference type="PANTHER" id="PTHR12582">
    <property type="entry name" value="NETRIN RECEPTOR UNC5"/>
    <property type="match status" value="1"/>
</dbReference>
<evidence type="ECO:0000313" key="3">
    <source>
        <dbReference type="Proteomes" id="UP000007110"/>
    </source>
</evidence>
<reference evidence="3" key="1">
    <citation type="submission" date="2015-02" db="EMBL/GenBank/DDBJ databases">
        <title>Genome sequencing for Strongylocentrotus purpuratus.</title>
        <authorList>
            <person name="Murali S."/>
            <person name="Liu Y."/>
            <person name="Vee V."/>
            <person name="English A."/>
            <person name="Wang M."/>
            <person name="Skinner E."/>
            <person name="Han Y."/>
            <person name="Muzny D.M."/>
            <person name="Worley K.C."/>
            <person name="Gibbs R.A."/>
        </authorList>
    </citation>
    <scope>NUCLEOTIDE SEQUENCE</scope>
</reference>
<dbReference type="AlphaFoldDB" id="A0A7M7PB54"/>
<sequence length="122" mass="13996">MKRSKVKGGAKAELTCLEFINFWLYSIYAHAVAPSSVINKSTSKPAQKSPPIFIVGTHRESVKGDAQEKREKIGSAFEKIRESIMKRPFERHVVPKYYAIENSLEDKDEVVHHKQIINYHNL</sequence>